<protein>
    <recommendedName>
        <fullName evidence="5">Methyltransferase domain-containing protein</fullName>
    </recommendedName>
</protein>
<evidence type="ECO:0000256" key="3">
    <source>
        <dbReference type="ARBA" id="ARBA00022691"/>
    </source>
</evidence>
<dbReference type="InterPro" id="IPR025714">
    <property type="entry name" value="Methyltranfer_dom"/>
</dbReference>
<comment type="caution">
    <text evidence="6">The sequence shown here is derived from an EMBL/GenBank/DDBJ whole genome shotgun (WGS) entry which is preliminary data.</text>
</comment>
<evidence type="ECO:0000256" key="2">
    <source>
        <dbReference type="ARBA" id="ARBA00022679"/>
    </source>
</evidence>
<keyword evidence="3" id="KW-0949">S-adenosyl-L-methionine</keyword>
<keyword evidence="7" id="KW-1185">Reference proteome</keyword>
<feature type="compositionally biased region" description="Low complexity" evidence="4">
    <location>
        <begin position="19"/>
        <end position="33"/>
    </location>
</feature>
<dbReference type="GO" id="GO:0032259">
    <property type="term" value="P:methylation"/>
    <property type="evidence" value="ECO:0007669"/>
    <property type="project" value="UniProtKB-KW"/>
</dbReference>
<dbReference type="PANTHER" id="PTHR13610">
    <property type="entry name" value="METHYLTRANSFERASE DOMAIN-CONTAINING PROTEIN"/>
    <property type="match status" value="1"/>
</dbReference>
<dbReference type="Gene3D" id="3.40.50.150">
    <property type="entry name" value="Vaccinia Virus protein VP39"/>
    <property type="match status" value="1"/>
</dbReference>
<dbReference type="InterPro" id="IPR026170">
    <property type="entry name" value="FAM173A/B"/>
</dbReference>
<evidence type="ECO:0000256" key="1">
    <source>
        <dbReference type="ARBA" id="ARBA00022603"/>
    </source>
</evidence>
<dbReference type="GO" id="GO:0016279">
    <property type="term" value="F:protein-lysine N-methyltransferase activity"/>
    <property type="evidence" value="ECO:0007669"/>
    <property type="project" value="InterPro"/>
</dbReference>
<dbReference type="InterPro" id="IPR029063">
    <property type="entry name" value="SAM-dependent_MTases_sf"/>
</dbReference>
<keyword evidence="2" id="KW-0808">Transferase</keyword>
<dbReference type="PANTHER" id="PTHR13610:SF11">
    <property type="entry name" value="METHYLTRANSFERASE DOMAIN-CONTAINING PROTEIN"/>
    <property type="match status" value="1"/>
</dbReference>
<dbReference type="EMBL" id="JACIEN010000004">
    <property type="protein sequence ID" value="MBB4018261.1"/>
    <property type="molecule type" value="Genomic_DNA"/>
</dbReference>
<name>A0A840BXM2_9HYPH</name>
<feature type="region of interest" description="Disordered" evidence="4">
    <location>
        <begin position="19"/>
        <end position="48"/>
    </location>
</feature>
<feature type="compositionally biased region" description="Polar residues" evidence="4">
    <location>
        <begin position="258"/>
        <end position="275"/>
    </location>
</feature>
<keyword evidence="1" id="KW-0489">Methyltransferase</keyword>
<proteinExistence type="predicted"/>
<evidence type="ECO:0000256" key="4">
    <source>
        <dbReference type="SAM" id="MobiDB-lite"/>
    </source>
</evidence>
<dbReference type="Proteomes" id="UP000577362">
    <property type="component" value="Unassembled WGS sequence"/>
</dbReference>
<dbReference type="SUPFAM" id="SSF53335">
    <property type="entry name" value="S-adenosyl-L-methionine-dependent methyltransferases"/>
    <property type="match status" value="1"/>
</dbReference>
<evidence type="ECO:0000313" key="6">
    <source>
        <dbReference type="EMBL" id="MBB4018261.1"/>
    </source>
</evidence>
<dbReference type="AlphaFoldDB" id="A0A840BXM2"/>
<accession>A0A840BXM2</accession>
<gene>
    <name evidence="6" type="ORF">GGR16_003308</name>
</gene>
<dbReference type="Pfam" id="PF13847">
    <property type="entry name" value="Methyltransf_31"/>
    <property type="match status" value="1"/>
</dbReference>
<sequence length="275" mass="28974">MATGLVLAPVALRAETGTAAPAGTSAAPAASPEAKGETYVPESGQPGKDVVWVPTPQALVDRMLDMAKVTPDDYLVDLGSGDGRTVITAAKRGLRAHGIEYNPDLVALSQRNAAEAGVAERATFEQADLFESDFSSAQVVTLFLLPSLNERLRPILLDMAPGTRVVSNSFDMGDWPPDETAQVAGCEQWCRALMWIVPAKVEGSWKIGDQDLALTQQYQRISGTLGGTPIADGRLNGREITFTANGVTYTGTVDGDSMSGTTAGGQTSDWTATRS</sequence>
<feature type="domain" description="Methyltransferase" evidence="5">
    <location>
        <begin position="75"/>
        <end position="196"/>
    </location>
</feature>
<evidence type="ECO:0000259" key="5">
    <source>
        <dbReference type="Pfam" id="PF13847"/>
    </source>
</evidence>
<reference evidence="6 7" key="1">
    <citation type="submission" date="2020-08" db="EMBL/GenBank/DDBJ databases">
        <title>Genomic Encyclopedia of Type Strains, Phase IV (KMG-IV): sequencing the most valuable type-strain genomes for metagenomic binning, comparative biology and taxonomic classification.</title>
        <authorList>
            <person name="Goeker M."/>
        </authorList>
    </citation>
    <scope>NUCLEOTIDE SEQUENCE [LARGE SCALE GENOMIC DNA]</scope>
    <source>
        <strain evidence="6 7">DSM 103737</strain>
    </source>
</reference>
<organism evidence="6 7">
    <name type="scientific">Chelatococcus caeni</name>
    <dbReference type="NCBI Taxonomy" id="1348468"/>
    <lineage>
        <taxon>Bacteria</taxon>
        <taxon>Pseudomonadati</taxon>
        <taxon>Pseudomonadota</taxon>
        <taxon>Alphaproteobacteria</taxon>
        <taxon>Hyphomicrobiales</taxon>
        <taxon>Chelatococcaceae</taxon>
        <taxon>Chelatococcus</taxon>
    </lineage>
</organism>
<dbReference type="CDD" id="cd02440">
    <property type="entry name" value="AdoMet_MTases"/>
    <property type="match status" value="1"/>
</dbReference>
<feature type="region of interest" description="Disordered" evidence="4">
    <location>
        <begin position="254"/>
        <end position="275"/>
    </location>
</feature>
<evidence type="ECO:0000313" key="7">
    <source>
        <dbReference type="Proteomes" id="UP000577362"/>
    </source>
</evidence>
<dbReference type="RefSeq" id="WP_183317271.1">
    <property type="nucleotide sequence ID" value="NZ_JACIEN010000004.1"/>
</dbReference>